<dbReference type="Proteomes" id="UP001408356">
    <property type="component" value="Unassembled WGS sequence"/>
</dbReference>
<reference evidence="2 3" key="1">
    <citation type="journal article" date="2024" name="J. Plant Pathol.">
        <title>Sequence and assembly of the genome of Seiridium unicorne, isolate CBS 538.82, causal agent of cypress canker disease.</title>
        <authorList>
            <person name="Scali E."/>
            <person name="Rocca G.D."/>
            <person name="Danti R."/>
            <person name="Garbelotto M."/>
            <person name="Barberini S."/>
            <person name="Baroncelli R."/>
            <person name="Emiliani G."/>
        </authorList>
    </citation>
    <scope>NUCLEOTIDE SEQUENCE [LARGE SCALE GENOMIC DNA]</scope>
    <source>
        <strain evidence="2 3">BM-138-508</strain>
    </source>
</reference>
<protein>
    <recommendedName>
        <fullName evidence="1">2EXR domain-containing protein</fullName>
    </recommendedName>
</protein>
<gene>
    <name evidence="2" type="ORF">SUNI508_09948</name>
</gene>
<dbReference type="InterPro" id="IPR045518">
    <property type="entry name" value="2EXR"/>
</dbReference>
<organism evidence="2 3">
    <name type="scientific">Seiridium unicorne</name>
    <dbReference type="NCBI Taxonomy" id="138068"/>
    <lineage>
        <taxon>Eukaryota</taxon>
        <taxon>Fungi</taxon>
        <taxon>Dikarya</taxon>
        <taxon>Ascomycota</taxon>
        <taxon>Pezizomycotina</taxon>
        <taxon>Sordariomycetes</taxon>
        <taxon>Xylariomycetidae</taxon>
        <taxon>Amphisphaeriales</taxon>
        <taxon>Sporocadaceae</taxon>
        <taxon>Seiridium</taxon>
    </lineage>
</organism>
<accession>A0ABR2UMX1</accession>
<evidence type="ECO:0000313" key="3">
    <source>
        <dbReference type="Proteomes" id="UP001408356"/>
    </source>
</evidence>
<name>A0ABR2UMX1_9PEZI</name>
<keyword evidence="3" id="KW-1185">Reference proteome</keyword>
<evidence type="ECO:0000259" key="1">
    <source>
        <dbReference type="Pfam" id="PF20150"/>
    </source>
</evidence>
<dbReference type="Pfam" id="PF20150">
    <property type="entry name" value="2EXR"/>
    <property type="match status" value="1"/>
</dbReference>
<sequence length="202" mass="23268">MEEAPSFIKFPDLPLEIQRMIWEAALQVEPEACNFPFTLDFELRLYVTVNSQQSMLQTCPESRRAVLKFGDHYSSLLNGVFKDLDNLRHVYAITSGSLVPSSYTASPWHPGNLSMVMWQRVGRPREMSVRKQYLLEVEDIISWFSNYTLVCFEPIEATTDEWKIPRTGDLSVAISHWAKPDELRSSGRKYLTGTIISPWIAF</sequence>
<dbReference type="EMBL" id="JARVKF010000410">
    <property type="protein sequence ID" value="KAK9415988.1"/>
    <property type="molecule type" value="Genomic_DNA"/>
</dbReference>
<comment type="caution">
    <text evidence="2">The sequence shown here is derived from an EMBL/GenBank/DDBJ whole genome shotgun (WGS) entry which is preliminary data.</text>
</comment>
<proteinExistence type="predicted"/>
<evidence type="ECO:0000313" key="2">
    <source>
        <dbReference type="EMBL" id="KAK9415988.1"/>
    </source>
</evidence>
<feature type="domain" description="2EXR" evidence="1">
    <location>
        <begin position="7"/>
        <end position="74"/>
    </location>
</feature>